<dbReference type="InterPro" id="IPR054613">
    <property type="entry name" value="Peptidase_S78_dom"/>
</dbReference>
<dbReference type="Proteomes" id="UP000207722">
    <property type="component" value="Segment"/>
</dbReference>
<keyword evidence="4" id="KW-0118">Viral capsid assembly</keyword>
<dbReference type="GO" id="GO:0008233">
    <property type="term" value="F:peptidase activity"/>
    <property type="evidence" value="ECO:0007669"/>
    <property type="project" value="UniProtKB-KW"/>
</dbReference>
<feature type="compositionally biased region" description="Basic and acidic residues" evidence="6">
    <location>
        <begin position="191"/>
        <end position="206"/>
    </location>
</feature>
<evidence type="ECO:0000313" key="8">
    <source>
        <dbReference type="EMBL" id="ANH49926.1"/>
    </source>
</evidence>
<reference evidence="8 9" key="1">
    <citation type="submission" date="2016-05" db="EMBL/GenBank/DDBJ databases">
        <title>Dynamic interactions between prophages, induce lysis in Propionibacterium acnes.</title>
        <authorList>
            <person name="Brown T.L."/>
            <person name="Tucci J."/>
            <person name="Dyson Z.A."/>
            <person name="Petrovski S."/>
        </authorList>
    </citation>
    <scope>NUCLEOTIDE SEQUENCE [LARGE SCALE GENOMIC DNA]</scope>
</reference>
<keyword evidence="3" id="KW-0378">Hydrolase</keyword>
<accession>A0A173G9F0</accession>
<evidence type="ECO:0000256" key="3">
    <source>
        <dbReference type="ARBA" id="ARBA00022801"/>
    </source>
</evidence>
<sequence>MANIVLKTMANIVLKTVDAAVDTDNIDSGSGSFDAILSTEAVDRDGESLKLNEWVQPLPDHIPIDVDHAMTVEKTIGTGHPYIDGDAMKVHVELADTPLAQQVRSMMQQGVIDSVSVGFRYAPPIENADGTVLAQRELVNAGVVNTPANPDATLLAVKGLQLKEGRRNSKSDAANVQAIHDAAVALGATCPHDDDHDSAGPDEGGKAADVAAQEEETHTKSTPVPAEPVPADKADTDDADADAAEMLRIRVRAISLAADALAGTDDEKEGAHA</sequence>
<dbReference type="OrthoDB" id="4836at10239"/>
<evidence type="ECO:0000256" key="6">
    <source>
        <dbReference type="SAM" id="MobiDB-lite"/>
    </source>
</evidence>
<dbReference type="Pfam" id="PF04586">
    <property type="entry name" value="Peptidase_S78"/>
    <property type="match status" value="1"/>
</dbReference>
<evidence type="ECO:0000313" key="9">
    <source>
        <dbReference type="Proteomes" id="UP000207722"/>
    </source>
</evidence>
<feature type="domain" description="Prohead serine protease" evidence="7">
    <location>
        <begin position="77"/>
        <end position="154"/>
    </location>
</feature>
<evidence type="ECO:0000259" key="7">
    <source>
        <dbReference type="Pfam" id="PF04586"/>
    </source>
</evidence>
<keyword evidence="5" id="KW-1273">Viral capsid maturation</keyword>
<keyword evidence="1" id="KW-1188">Viral release from host cell</keyword>
<gene>
    <name evidence="8" type="ORF">PFR2_4</name>
</gene>
<evidence type="ECO:0000256" key="4">
    <source>
        <dbReference type="ARBA" id="ARBA00022950"/>
    </source>
</evidence>
<dbReference type="GO" id="GO:0046797">
    <property type="term" value="P:viral procapsid maturation"/>
    <property type="evidence" value="ECO:0007669"/>
    <property type="project" value="UniProtKB-KW"/>
</dbReference>
<evidence type="ECO:0000256" key="5">
    <source>
        <dbReference type="ARBA" id="ARBA00023045"/>
    </source>
</evidence>
<feature type="region of interest" description="Disordered" evidence="6">
    <location>
        <begin position="188"/>
        <end position="241"/>
    </location>
</feature>
<name>A0A173G9F0_9CAUD</name>
<proteinExistence type="predicted"/>
<dbReference type="GeneID" id="29067842"/>
<dbReference type="KEGG" id="vg:29067842"/>
<protein>
    <recommendedName>
        <fullName evidence="7">Prohead serine protease domain-containing protein</fullName>
    </recommendedName>
</protein>
<dbReference type="RefSeq" id="YP_009290911.1">
    <property type="nucleotide sequence ID" value="NC_031108.1"/>
</dbReference>
<dbReference type="EMBL" id="KU984980">
    <property type="protein sequence ID" value="ANH49926.1"/>
    <property type="molecule type" value="Genomic_DNA"/>
</dbReference>
<evidence type="ECO:0000256" key="1">
    <source>
        <dbReference type="ARBA" id="ARBA00022612"/>
    </source>
</evidence>
<organism evidence="8 9">
    <name type="scientific">Propionibacterium phage PFR2</name>
    <dbReference type="NCBI Taxonomy" id="1838138"/>
    <lineage>
        <taxon>Viruses</taxon>
        <taxon>Duplodnaviria</taxon>
        <taxon>Heunggongvirae</taxon>
        <taxon>Uroviricota</taxon>
        <taxon>Caudoviricetes</taxon>
        <taxon>Pulverervirus</taxon>
        <taxon>Pulverervirus PFR1</taxon>
    </lineage>
</organism>
<dbReference type="GO" id="GO:0006508">
    <property type="term" value="P:proteolysis"/>
    <property type="evidence" value="ECO:0007669"/>
    <property type="project" value="UniProtKB-KW"/>
</dbReference>
<evidence type="ECO:0000256" key="2">
    <source>
        <dbReference type="ARBA" id="ARBA00022670"/>
    </source>
</evidence>
<keyword evidence="2" id="KW-0645">Protease</keyword>